<organism evidence="1 2">
    <name type="scientific">Austropuccinia psidii MF-1</name>
    <dbReference type="NCBI Taxonomy" id="1389203"/>
    <lineage>
        <taxon>Eukaryota</taxon>
        <taxon>Fungi</taxon>
        <taxon>Dikarya</taxon>
        <taxon>Basidiomycota</taxon>
        <taxon>Pucciniomycotina</taxon>
        <taxon>Pucciniomycetes</taxon>
        <taxon>Pucciniales</taxon>
        <taxon>Sphaerophragmiaceae</taxon>
        <taxon>Austropuccinia</taxon>
    </lineage>
</organism>
<accession>A0A9Q3F8Z9</accession>
<evidence type="ECO:0000313" key="2">
    <source>
        <dbReference type="Proteomes" id="UP000765509"/>
    </source>
</evidence>
<comment type="caution">
    <text evidence="1">The sequence shown here is derived from an EMBL/GenBank/DDBJ whole genome shotgun (WGS) entry which is preliminary data.</text>
</comment>
<reference evidence="1" key="1">
    <citation type="submission" date="2021-03" db="EMBL/GenBank/DDBJ databases">
        <title>Draft genome sequence of rust myrtle Austropuccinia psidii MF-1, a brazilian biotype.</title>
        <authorList>
            <person name="Quecine M.C."/>
            <person name="Pachon D.M.R."/>
            <person name="Bonatelli M.L."/>
            <person name="Correr F.H."/>
            <person name="Franceschini L.M."/>
            <person name="Leite T.F."/>
            <person name="Margarido G.R.A."/>
            <person name="Almeida C.A."/>
            <person name="Ferrarezi J.A."/>
            <person name="Labate C.A."/>
        </authorList>
    </citation>
    <scope>NUCLEOTIDE SEQUENCE</scope>
    <source>
        <strain evidence="1">MF-1</strain>
    </source>
</reference>
<dbReference type="EMBL" id="AVOT02041513">
    <property type="protein sequence ID" value="MBW0536865.1"/>
    <property type="molecule type" value="Genomic_DNA"/>
</dbReference>
<sequence length="127" mass="14752">MIQNLEENIRIFCTYGLEFKYSDGFTHDWCNLIPELQMVYKTSNNSSTGKTPSVLEKGWNLRLPYENLEKDLIDIHTTESSFQIILDKKIHQANNCIQDSLTYEKERWDKGHKPPTSEIGDLALVLT</sequence>
<gene>
    <name evidence="1" type="ORF">O181_076580</name>
</gene>
<name>A0A9Q3F8Z9_9BASI</name>
<dbReference type="AlphaFoldDB" id="A0A9Q3F8Z9"/>
<dbReference type="Proteomes" id="UP000765509">
    <property type="component" value="Unassembled WGS sequence"/>
</dbReference>
<evidence type="ECO:0000313" key="1">
    <source>
        <dbReference type="EMBL" id="MBW0536865.1"/>
    </source>
</evidence>
<keyword evidence="2" id="KW-1185">Reference proteome</keyword>
<proteinExistence type="predicted"/>
<protein>
    <submittedName>
        <fullName evidence="1">Uncharacterized protein</fullName>
    </submittedName>
</protein>
<dbReference type="OrthoDB" id="115435at2759"/>